<sequence>MTFKRGDKVEWGTGNTFYGTVLNCYEEDYYNNNPNRPKICVVHVDDTEFPTENYQTQIGDEVRIPIDWLRNPVSNAINSKAKRLAVTNVYEKMTGQSGEPGRGPANLIRNMAGIKVPKGARGGSKKTRKARKNKTKKNRK</sequence>
<organism evidence="2">
    <name type="scientific">viral metagenome</name>
    <dbReference type="NCBI Taxonomy" id="1070528"/>
    <lineage>
        <taxon>unclassified sequences</taxon>
        <taxon>metagenomes</taxon>
        <taxon>organismal metagenomes</taxon>
    </lineage>
</organism>
<evidence type="ECO:0000256" key="1">
    <source>
        <dbReference type="SAM" id="MobiDB-lite"/>
    </source>
</evidence>
<feature type="compositionally biased region" description="Basic residues" evidence="1">
    <location>
        <begin position="123"/>
        <end position="140"/>
    </location>
</feature>
<accession>A0A6C0DK19</accession>
<protein>
    <submittedName>
        <fullName evidence="2">Uncharacterized protein</fullName>
    </submittedName>
</protein>
<reference evidence="2" key="1">
    <citation type="journal article" date="2020" name="Nature">
        <title>Giant virus diversity and host interactions through global metagenomics.</title>
        <authorList>
            <person name="Schulz F."/>
            <person name="Roux S."/>
            <person name="Paez-Espino D."/>
            <person name="Jungbluth S."/>
            <person name="Walsh D.A."/>
            <person name="Denef V.J."/>
            <person name="McMahon K.D."/>
            <person name="Konstantinidis K.T."/>
            <person name="Eloe-Fadrosh E.A."/>
            <person name="Kyrpides N.C."/>
            <person name="Woyke T."/>
        </authorList>
    </citation>
    <scope>NUCLEOTIDE SEQUENCE</scope>
    <source>
        <strain evidence="2">GVMAG-M-3300023174-189</strain>
    </source>
</reference>
<name>A0A6C0DK19_9ZZZZ</name>
<feature type="region of interest" description="Disordered" evidence="1">
    <location>
        <begin position="94"/>
        <end position="140"/>
    </location>
</feature>
<dbReference type="AlphaFoldDB" id="A0A6C0DK19"/>
<proteinExistence type="predicted"/>
<evidence type="ECO:0000313" key="2">
    <source>
        <dbReference type="EMBL" id="QHT16580.1"/>
    </source>
</evidence>
<dbReference type="EMBL" id="MN739626">
    <property type="protein sequence ID" value="QHT16580.1"/>
    <property type="molecule type" value="Genomic_DNA"/>
</dbReference>